<dbReference type="EMBL" id="CACVKT020003970">
    <property type="protein sequence ID" value="CAC5387124.1"/>
    <property type="molecule type" value="Genomic_DNA"/>
</dbReference>
<evidence type="ECO:0000313" key="1">
    <source>
        <dbReference type="EMBL" id="CAC5387124.1"/>
    </source>
</evidence>
<reference evidence="1 2" key="1">
    <citation type="submission" date="2020-06" db="EMBL/GenBank/DDBJ databases">
        <authorList>
            <person name="Li R."/>
            <person name="Bekaert M."/>
        </authorList>
    </citation>
    <scope>NUCLEOTIDE SEQUENCE [LARGE SCALE GENOMIC DNA]</scope>
    <source>
        <strain evidence="2">wild</strain>
    </source>
</reference>
<proteinExistence type="predicted"/>
<dbReference type="Proteomes" id="UP000507470">
    <property type="component" value="Unassembled WGS sequence"/>
</dbReference>
<evidence type="ECO:0000313" key="2">
    <source>
        <dbReference type="Proteomes" id="UP000507470"/>
    </source>
</evidence>
<organism evidence="1 2">
    <name type="scientific">Mytilus coruscus</name>
    <name type="common">Sea mussel</name>
    <dbReference type="NCBI Taxonomy" id="42192"/>
    <lineage>
        <taxon>Eukaryota</taxon>
        <taxon>Metazoa</taxon>
        <taxon>Spiralia</taxon>
        <taxon>Lophotrochozoa</taxon>
        <taxon>Mollusca</taxon>
        <taxon>Bivalvia</taxon>
        <taxon>Autobranchia</taxon>
        <taxon>Pteriomorphia</taxon>
        <taxon>Mytilida</taxon>
        <taxon>Mytiloidea</taxon>
        <taxon>Mytilidae</taxon>
        <taxon>Mytilinae</taxon>
        <taxon>Mytilus</taxon>
    </lineage>
</organism>
<protein>
    <submittedName>
        <fullName evidence="1">Uncharacterized protein</fullName>
    </submittedName>
</protein>
<name>A0A6J8BW42_MYTCO</name>
<keyword evidence="2" id="KW-1185">Reference proteome</keyword>
<accession>A0A6J8BW42</accession>
<dbReference type="AlphaFoldDB" id="A0A6J8BW42"/>
<gene>
    <name evidence="1" type="ORF">MCOR_22495</name>
</gene>
<sequence>MEESLLDRKDLKNVAMSLYIERRKNMPRLPKCRADIREALDAIDTTTNKSQTFTLVNDQRNRFHLGQNWWRRIQTIGLSTEYKERSSEVGKWPNQLFGLAFLSPEEIEDCFVEDIMAVTPQNEKCNGIKLSAFVFLLYSSLSANNYTLLMNSFTGNCDYTVCQIKLLTSKKALLEFDIHMAQNDRAVVELLDDRRRGDRRQRRRWTYNWLLRRPIHGQYEAIMIAFCAENPAAFQNFVLIVQNMFQELMHVIGQRITKNTTWYTQTDK</sequence>